<sequence>MPLPDEKAIPEHSVSHYEVRDYSHMFNDGTTIAIDKIPGLGTLSLWNYIRALEHSKDRESTIPAAANPLRYDIGNWLGHFHNWGSEEQVVKKLQAIVRGPDLIDQHHKSIFEELNKAIHQLPKRAHKSAHKTLDQVRGLIRANYAIPGKRQSFQILNGNFDLSRLHIMYSPLDKRDDPRQLPSVYVSDWRDCREGHPAFDLGPLMADLVVLYKQNTTLAGDVARGFIQGYFAKVRNNSHPGNKFIFHVLVHIGVCMIIRCRGLSEKKNDDMDKKVKDNGKDIGKGKRKRKRKNGNGNGTDNDNGDAKHTTTGNKDRGILKYGLLIMHHALREDSQWFLDKPVLCHLFDLSSSKPGHSGPDKWELARKSAEKSGESSSQVREEGTYDPWDWHDLGTYTL</sequence>
<evidence type="ECO:0000313" key="3">
    <source>
        <dbReference type="Proteomes" id="UP001278500"/>
    </source>
</evidence>
<dbReference type="GeneID" id="87864238"/>
<name>A0AAE0JB19_9PEZI</name>
<feature type="compositionally biased region" description="Basic and acidic residues" evidence="1">
    <location>
        <begin position="269"/>
        <end position="284"/>
    </location>
</feature>
<dbReference type="EMBL" id="JAUEPP010000006">
    <property type="protein sequence ID" value="KAK3340085.1"/>
    <property type="molecule type" value="Genomic_DNA"/>
</dbReference>
<evidence type="ECO:0000313" key="2">
    <source>
        <dbReference type="EMBL" id="KAK3340085.1"/>
    </source>
</evidence>
<keyword evidence="3" id="KW-1185">Reference proteome</keyword>
<dbReference type="AlphaFoldDB" id="A0AAE0JB19"/>
<organism evidence="2 3">
    <name type="scientific">Neurospora tetraspora</name>
    <dbReference type="NCBI Taxonomy" id="94610"/>
    <lineage>
        <taxon>Eukaryota</taxon>
        <taxon>Fungi</taxon>
        <taxon>Dikarya</taxon>
        <taxon>Ascomycota</taxon>
        <taxon>Pezizomycotina</taxon>
        <taxon>Sordariomycetes</taxon>
        <taxon>Sordariomycetidae</taxon>
        <taxon>Sordariales</taxon>
        <taxon>Sordariaceae</taxon>
        <taxon>Neurospora</taxon>
    </lineage>
</organism>
<reference evidence="2" key="1">
    <citation type="journal article" date="2023" name="Mol. Phylogenet. Evol.">
        <title>Genome-scale phylogeny and comparative genomics of the fungal order Sordariales.</title>
        <authorList>
            <person name="Hensen N."/>
            <person name="Bonometti L."/>
            <person name="Westerberg I."/>
            <person name="Brannstrom I.O."/>
            <person name="Guillou S."/>
            <person name="Cros-Aarteil S."/>
            <person name="Calhoun S."/>
            <person name="Haridas S."/>
            <person name="Kuo A."/>
            <person name="Mondo S."/>
            <person name="Pangilinan J."/>
            <person name="Riley R."/>
            <person name="LaButti K."/>
            <person name="Andreopoulos B."/>
            <person name="Lipzen A."/>
            <person name="Chen C."/>
            <person name="Yan M."/>
            <person name="Daum C."/>
            <person name="Ng V."/>
            <person name="Clum A."/>
            <person name="Steindorff A."/>
            <person name="Ohm R.A."/>
            <person name="Martin F."/>
            <person name="Silar P."/>
            <person name="Natvig D.O."/>
            <person name="Lalanne C."/>
            <person name="Gautier V."/>
            <person name="Ament-Velasquez S.L."/>
            <person name="Kruys A."/>
            <person name="Hutchinson M.I."/>
            <person name="Powell A.J."/>
            <person name="Barry K."/>
            <person name="Miller A.N."/>
            <person name="Grigoriev I.V."/>
            <person name="Debuchy R."/>
            <person name="Gladieux P."/>
            <person name="Hiltunen Thoren M."/>
            <person name="Johannesson H."/>
        </authorList>
    </citation>
    <scope>NUCLEOTIDE SEQUENCE</scope>
    <source>
        <strain evidence="2">CBS 560.94</strain>
    </source>
</reference>
<dbReference type="RefSeq" id="XP_062679027.1">
    <property type="nucleotide sequence ID" value="XM_062827084.1"/>
</dbReference>
<proteinExistence type="predicted"/>
<gene>
    <name evidence="2" type="ORF">B0H65DRAFT_471245</name>
</gene>
<evidence type="ECO:0000256" key="1">
    <source>
        <dbReference type="SAM" id="MobiDB-lite"/>
    </source>
</evidence>
<accession>A0AAE0JB19</accession>
<feature type="region of interest" description="Disordered" evidence="1">
    <location>
        <begin position="353"/>
        <end position="388"/>
    </location>
</feature>
<feature type="region of interest" description="Disordered" evidence="1">
    <location>
        <begin position="269"/>
        <end position="312"/>
    </location>
</feature>
<feature type="compositionally biased region" description="Basic and acidic residues" evidence="1">
    <location>
        <begin position="358"/>
        <end position="388"/>
    </location>
</feature>
<dbReference type="Proteomes" id="UP001278500">
    <property type="component" value="Unassembled WGS sequence"/>
</dbReference>
<comment type="caution">
    <text evidence="2">The sequence shown here is derived from an EMBL/GenBank/DDBJ whole genome shotgun (WGS) entry which is preliminary data.</text>
</comment>
<reference evidence="2" key="2">
    <citation type="submission" date="2023-06" db="EMBL/GenBank/DDBJ databases">
        <authorList>
            <consortium name="Lawrence Berkeley National Laboratory"/>
            <person name="Haridas S."/>
            <person name="Hensen N."/>
            <person name="Bonometti L."/>
            <person name="Westerberg I."/>
            <person name="Brannstrom I.O."/>
            <person name="Guillou S."/>
            <person name="Cros-Aarteil S."/>
            <person name="Calhoun S."/>
            <person name="Kuo A."/>
            <person name="Mondo S."/>
            <person name="Pangilinan J."/>
            <person name="Riley R."/>
            <person name="Labutti K."/>
            <person name="Andreopoulos B."/>
            <person name="Lipzen A."/>
            <person name="Chen C."/>
            <person name="Yanf M."/>
            <person name="Daum C."/>
            <person name="Ng V."/>
            <person name="Clum A."/>
            <person name="Steindorff A."/>
            <person name="Ohm R."/>
            <person name="Martin F."/>
            <person name="Silar P."/>
            <person name="Natvig D."/>
            <person name="Lalanne C."/>
            <person name="Gautier V."/>
            <person name="Ament-Velasquez S.L."/>
            <person name="Kruys A."/>
            <person name="Hutchinson M.I."/>
            <person name="Powell A.J."/>
            <person name="Barry K."/>
            <person name="Miller A.N."/>
            <person name="Grigoriev I.V."/>
            <person name="Debuchy R."/>
            <person name="Gladieux P."/>
            <person name="Thoren M.H."/>
            <person name="Johannesson H."/>
        </authorList>
    </citation>
    <scope>NUCLEOTIDE SEQUENCE</scope>
    <source>
        <strain evidence="2">CBS 560.94</strain>
    </source>
</reference>
<protein>
    <submittedName>
        <fullName evidence="2">Uncharacterized protein</fullName>
    </submittedName>
</protein>